<reference evidence="1 2" key="1">
    <citation type="submission" date="2019-02" db="EMBL/GenBank/DDBJ databases">
        <title>Deep-cultivation of Planctomycetes and their phenomic and genomic characterization uncovers novel biology.</title>
        <authorList>
            <person name="Wiegand S."/>
            <person name="Jogler M."/>
            <person name="Boedeker C."/>
            <person name="Pinto D."/>
            <person name="Vollmers J."/>
            <person name="Rivas-Marin E."/>
            <person name="Kohn T."/>
            <person name="Peeters S.H."/>
            <person name="Heuer A."/>
            <person name="Rast P."/>
            <person name="Oberbeckmann S."/>
            <person name="Bunk B."/>
            <person name="Jeske O."/>
            <person name="Meyerdierks A."/>
            <person name="Storesund J.E."/>
            <person name="Kallscheuer N."/>
            <person name="Luecker S."/>
            <person name="Lage O.M."/>
            <person name="Pohl T."/>
            <person name="Merkel B.J."/>
            <person name="Hornburger P."/>
            <person name="Mueller R.-W."/>
            <person name="Bruemmer F."/>
            <person name="Labrenz M."/>
            <person name="Spormann A.M."/>
            <person name="Op Den Camp H."/>
            <person name="Overmann J."/>
            <person name="Amann R."/>
            <person name="Jetten M.S.M."/>
            <person name="Mascher T."/>
            <person name="Medema M.H."/>
            <person name="Devos D.P."/>
            <person name="Kaster A.-K."/>
            <person name="Ovreas L."/>
            <person name="Rohde M."/>
            <person name="Galperin M.Y."/>
            <person name="Jogler C."/>
        </authorList>
    </citation>
    <scope>NUCLEOTIDE SEQUENCE [LARGE SCALE GENOMIC DNA]</scope>
    <source>
        <strain evidence="1 2">Pla144</strain>
    </source>
</reference>
<comment type="caution">
    <text evidence="1">The sequence shown here is derived from an EMBL/GenBank/DDBJ whole genome shotgun (WGS) entry which is preliminary data.</text>
</comment>
<protein>
    <submittedName>
        <fullName evidence="1">Uncharacterized protein</fullName>
    </submittedName>
</protein>
<dbReference type="OrthoDB" id="266561at2"/>
<accession>A0A5C6CD66</accession>
<organism evidence="1 2">
    <name type="scientific">Bythopirellula polymerisocia</name>
    <dbReference type="NCBI Taxonomy" id="2528003"/>
    <lineage>
        <taxon>Bacteria</taxon>
        <taxon>Pseudomonadati</taxon>
        <taxon>Planctomycetota</taxon>
        <taxon>Planctomycetia</taxon>
        <taxon>Pirellulales</taxon>
        <taxon>Lacipirellulaceae</taxon>
        <taxon>Bythopirellula</taxon>
    </lineage>
</organism>
<evidence type="ECO:0000313" key="1">
    <source>
        <dbReference type="EMBL" id="TWU21414.1"/>
    </source>
</evidence>
<dbReference type="RefSeq" id="WP_146452868.1">
    <property type="nucleotide sequence ID" value="NZ_SJPS01000010.1"/>
</dbReference>
<dbReference type="AlphaFoldDB" id="A0A5C6CD66"/>
<proteinExistence type="predicted"/>
<dbReference type="EMBL" id="SJPS01000010">
    <property type="protein sequence ID" value="TWU21414.1"/>
    <property type="molecule type" value="Genomic_DNA"/>
</dbReference>
<sequence>MEYQYEVTSLVGYLQRVATHLLPKGYYFFVQGLVPADKNPPVLDAKLLAKYDVAKTEGARRWRKSQGLGNVQYVRFQRAWILLATHGDHPIREGERTNLKDVRRMPIRIGDYSITVKRGNYLKKRSPEDPPRVDGKWRVRVLIARDAYRELSAYFLSIACHRRAEALAEELYILPYVPYAPVRKQLLKLLRLINAKRQAAGYAKIPPSCLRFKREIVRSFEKRIDRNEMVGEASIGQF</sequence>
<dbReference type="Proteomes" id="UP000318437">
    <property type="component" value="Unassembled WGS sequence"/>
</dbReference>
<gene>
    <name evidence="1" type="ORF">Pla144_46350</name>
</gene>
<keyword evidence="2" id="KW-1185">Reference proteome</keyword>
<evidence type="ECO:0000313" key="2">
    <source>
        <dbReference type="Proteomes" id="UP000318437"/>
    </source>
</evidence>
<name>A0A5C6CD66_9BACT</name>